<evidence type="ECO:0000256" key="5">
    <source>
        <dbReference type="ARBA" id="ARBA00022692"/>
    </source>
</evidence>
<evidence type="ECO:0000313" key="11">
    <source>
        <dbReference type="EMBL" id="MFC4032178.1"/>
    </source>
</evidence>
<comment type="similarity">
    <text evidence="2 8">Belongs to the MIP/aquaporin (TC 1.A.8) family.</text>
</comment>
<feature type="transmembrane region" description="Helical" evidence="10">
    <location>
        <begin position="144"/>
        <end position="165"/>
    </location>
</feature>
<comment type="caution">
    <text evidence="11">The sequence shown here is derived from an EMBL/GenBank/DDBJ whole genome shotgun (WGS) entry which is preliminary data.</text>
</comment>
<feature type="transmembrane region" description="Helical" evidence="10">
    <location>
        <begin position="177"/>
        <end position="198"/>
    </location>
</feature>
<accession>A0ABV8HJE9</accession>
<dbReference type="PANTHER" id="PTHR19139:SF199">
    <property type="entry name" value="MIP17260P"/>
    <property type="match status" value="1"/>
</dbReference>
<dbReference type="InterPro" id="IPR022357">
    <property type="entry name" value="MIP_CS"/>
</dbReference>
<dbReference type="Gene3D" id="1.20.1080.10">
    <property type="entry name" value="Glycerol uptake facilitator protein"/>
    <property type="match status" value="1"/>
</dbReference>
<keyword evidence="12" id="KW-1185">Reference proteome</keyword>
<gene>
    <name evidence="11" type="ORF">ACFO3J_11880</name>
</gene>
<dbReference type="PANTHER" id="PTHR19139">
    <property type="entry name" value="AQUAPORIN TRANSPORTER"/>
    <property type="match status" value="1"/>
</dbReference>
<evidence type="ECO:0000256" key="4">
    <source>
        <dbReference type="ARBA" id="ARBA00022475"/>
    </source>
</evidence>
<dbReference type="InterPro" id="IPR023271">
    <property type="entry name" value="Aquaporin-like"/>
</dbReference>
<dbReference type="InterPro" id="IPR034294">
    <property type="entry name" value="Aquaporin_transptr"/>
</dbReference>
<evidence type="ECO:0000256" key="2">
    <source>
        <dbReference type="ARBA" id="ARBA00006175"/>
    </source>
</evidence>
<sequence length="317" mass="31799">MEIREGPMGRELDALRTIDPRPLICEFLGTLLLVFFAVGAAVLSGQFIGALGIALAFGFVLLALVYTFGPISGCHINPAVTLGMLLARRIDVRTAVLYVVAQLVGAIVGGALLLLVADQVPGFQRHGAFGTNGYNSRSAVGINIGGAFVAELILTFLLVFVYLAVTQRVAVVGFGGLPIGIALVVVNLIGIPLTGASANPARSFGPAVYAGSPALNQVWLFLVAPLVGGALAAVVHESTHPALVAARTARAEAIEAEGDARTRESEGRQGPVGPGGRWGRPAGDDGGPGGPGGPEGPGGSGPGGQGGPGGPGGPGPE</sequence>
<feature type="transmembrane region" description="Helical" evidence="10">
    <location>
        <begin position="95"/>
        <end position="117"/>
    </location>
</feature>
<feature type="transmembrane region" description="Helical" evidence="10">
    <location>
        <begin position="218"/>
        <end position="235"/>
    </location>
</feature>
<feature type="compositionally biased region" description="Basic and acidic residues" evidence="9">
    <location>
        <begin position="256"/>
        <end position="267"/>
    </location>
</feature>
<name>A0ABV8HJE9_9ACTN</name>
<dbReference type="Proteomes" id="UP001595765">
    <property type="component" value="Unassembled WGS sequence"/>
</dbReference>
<keyword evidence="4" id="KW-1003">Cell membrane</keyword>
<evidence type="ECO:0000256" key="1">
    <source>
        <dbReference type="ARBA" id="ARBA00004651"/>
    </source>
</evidence>
<dbReference type="PROSITE" id="PS00221">
    <property type="entry name" value="MIP"/>
    <property type="match status" value="1"/>
</dbReference>
<feature type="transmembrane region" description="Helical" evidence="10">
    <location>
        <begin position="47"/>
        <end position="68"/>
    </location>
</feature>
<evidence type="ECO:0000313" key="12">
    <source>
        <dbReference type="Proteomes" id="UP001595765"/>
    </source>
</evidence>
<keyword evidence="6 10" id="KW-1133">Transmembrane helix</keyword>
<dbReference type="Pfam" id="PF00230">
    <property type="entry name" value="MIP"/>
    <property type="match status" value="1"/>
</dbReference>
<evidence type="ECO:0000256" key="9">
    <source>
        <dbReference type="SAM" id="MobiDB-lite"/>
    </source>
</evidence>
<feature type="compositionally biased region" description="Gly residues" evidence="9">
    <location>
        <begin position="270"/>
        <end position="310"/>
    </location>
</feature>
<dbReference type="InterPro" id="IPR000425">
    <property type="entry name" value="MIP"/>
</dbReference>
<keyword evidence="7 10" id="KW-0472">Membrane</keyword>
<evidence type="ECO:0000256" key="10">
    <source>
        <dbReference type="SAM" id="Phobius"/>
    </source>
</evidence>
<evidence type="ECO:0000256" key="3">
    <source>
        <dbReference type="ARBA" id="ARBA00022448"/>
    </source>
</evidence>
<dbReference type="SUPFAM" id="SSF81338">
    <property type="entry name" value="Aquaporin-like"/>
    <property type="match status" value="1"/>
</dbReference>
<evidence type="ECO:0000256" key="7">
    <source>
        <dbReference type="ARBA" id="ARBA00023136"/>
    </source>
</evidence>
<keyword evidence="3 8" id="KW-0813">Transport</keyword>
<reference evidence="12" key="1">
    <citation type="journal article" date="2019" name="Int. J. Syst. Evol. Microbiol.">
        <title>The Global Catalogue of Microorganisms (GCM) 10K type strain sequencing project: providing services to taxonomists for standard genome sequencing and annotation.</title>
        <authorList>
            <consortium name="The Broad Institute Genomics Platform"/>
            <consortium name="The Broad Institute Genome Sequencing Center for Infectious Disease"/>
            <person name="Wu L."/>
            <person name="Ma J."/>
        </authorList>
    </citation>
    <scope>NUCLEOTIDE SEQUENCE [LARGE SCALE GENOMIC DNA]</scope>
    <source>
        <strain evidence="12">CGMCC 4.7237</strain>
    </source>
</reference>
<dbReference type="RefSeq" id="WP_386428907.1">
    <property type="nucleotide sequence ID" value="NZ_JBHSBB010000009.1"/>
</dbReference>
<dbReference type="EMBL" id="JBHSBB010000009">
    <property type="protein sequence ID" value="MFC4032178.1"/>
    <property type="molecule type" value="Genomic_DNA"/>
</dbReference>
<dbReference type="NCBIfam" id="TIGR00861">
    <property type="entry name" value="MIP"/>
    <property type="match status" value="1"/>
</dbReference>
<dbReference type="PRINTS" id="PR00783">
    <property type="entry name" value="MINTRINSICP"/>
</dbReference>
<evidence type="ECO:0000256" key="6">
    <source>
        <dbReference type="ARBA" id="ARBA00022989"/>
    </source>
</evidence>
<dbReference type="CDD" id="cd00333">
    <property type="entry name" value="MIP"/>
    <property type="match status" value="1"/>
</dbReference>
<keyword evidence="5 8" id="KW-0812">Transmembrane</keyword>
<evidence type="ECO:0000256" key="8">
    <source>
        <dbReference type="RuleBase" id="RU000477"/>
    </source>
</evidence>
<feature type="region of interest" description="Disordered" evidence="9">
    <location>
        <begin position="256"/>
        <end position="317"/>
    </location>
</feature>
<comment type="subcellular location">
    <subcellularLocation>
        <location evidence="1">Cell membrane</location>
        <topology evidence="1">Multi-pass membrane protein</topology>
    </subcellularLocation>
</comment>
<feature type="transmembrane region" description="Helical" evidence="10">
    <location>
        <begin position="21"/>
        <end position="41"/>
    </location>
</feature>
<proteinExistence type="inferred from homology"/>
<organism evidence="11 12">
    <name type="scientific">Streptomyces polygonati</name>
    <dbReference type="NCBI Taxonomy" id="1617087"/>
    <lineage>
        <taxon>Bacteria</taxon>
        <taxon>Bacillati</taxon>
        <taxon>Actinomycetota</taxon>
        <taxon>Actinomycetes</taxon>
        <taxon>Kitasatosporales</taxon>
        <taxon>Streptomycetaceae</taxon>
        <taxon>Streptomyces</taxon>
    </lineage>
</organism>
<protein>
    <submittedName>
        <fullName evidence="11">MIP/aquaporin family protein</fullName>
    </submittedName>
</protein>